<gene>
    <name evidence="2" type="ORF">WN51_04406</name>
</gene>
<organism evidence="2 3">
    <name type="scientific">Melipona quadrifasciata</name>
    <dbReference type="NCBI Taxonomy" id="166423"/>
    <lineage>
        <taxon>Eukaryota</taxon>
        <taxon>Metazoa</taxon>
        <taxon>Ecdysozoa</taxon>
        <taxon>Arthropoda</taxon>
        <taxon>Hexapoda</taxon>
        <taxon>Insecta</taxon>
        <taxon>Pterygota</taxon>
        <taxon>Neoptera</taxon>
        <taxon>Endopterygota</taxon>
        <taxon>Hymenoptera</taxon>
        <taxon>Apocrita</taxon>
        <taxon>Aculeata</taxon>
        <taxon>Apoidea</taxon>
        <taxon>Anthophila</taxon>
        <taxon>Apidae</taxon>
        <taxon>Melipona</taxon>
    </lineage>
</organism>
<evidence type="ECO:0000313" key="3">
    <source>
        <dbReference type="Proteomes" id="UP000053105"/>
    </source>
</evidence>
<proteinExistence type="predicted"/>
<dbReference type="Proteomes" id="UP000053105">
    <property type="component" value="Unassembled WGS sequence"/>
</dbReference>
<reference evidence="2 3" key="1">
    <citation type="submission" date="2015-07" db="EMBL/GenBank/DDBJ databases">
        <title>The genome of Melipona quadrifasciata.</title>
        <authorList>
            <person name="Pan H."/>
            <person name="Kapheim K."/>
        </authorList>
    </citation>
    <scope>NUCLEOTIDE SEQUENCE [LARGE SCALE GENOMIC DNA]</scope>
    <source>
        <strain evidence="2">0111107301</strain>
        <tissue evidence="2">Whole body</tissue>
    </source>
</reference>
<name>A0A0N0U3H3_9HYME</name>
<evidence type="ECO:0000313" key="2">
    <source>
        <dbReference type="EMBL" id="KOX69894.1"/>
    </source>
</evidence>
<dbReference type="STRING" id="166423.A0A0N0U3H3"/>
<feature type="non-terminal residue" evidence="2">
    <location>
        <position position="1"/>
    </location>
</feature>
<feature type="compositionally biased region" description="Acidic residues" evidence="1">
    <location>
        <begin position="41"/>
        <end position="58"/>
    </location>
</feature>
<accession>A0A0N0U3H3</accession>
<dbReference type="AlphaFoldDB" id="A0A0N0U3H3"/>
<protein>
    <submittedName>
        <fullName evidence="2">Uncharacterized protein</fullName>
    </submittedName>
</protein>
<dbReference type="EMBL" id="KQ435878">
    <property type="protein sequence ID" value="KOX69894.1"/>
    <property type="molecule type" value="Genomic_DNA"/>
</dbReference>
<keyword evidence="3" id="KW-1185">Reference proteome</keyword>
<sequence>IMQSQLASAPDSGTLLADEALDGSGSGDRPIWKKKGRGDDIDNDDEDVHGYDPDDEEASGSGMGPTTPDPMLKTNHENTVAGGASRILLSSLEYTKLRLEPNRTLQLAASYNRIVMLQYDLSIEKEIIAFTLKIEIVRNKNYMSHIARDCIWLQKN</sequence>
<evidence type="ECO:0000256" key="1">
    <source>
        <dbReference type="SAM" id="MobiDB-lite"/>
    </source>
</evidence>
<feature type="region of interest" description="Disordered" evidence="1">
    <location>
        <begin position="1"/>
        <end position="77"/>
    </location>
</feature>
<dbReference type="OrthoDB" id="7614399at2759"/>